<sequence length="95" mass="10320">MEPGAHISARDNVVKHDRTDFEVPLMEKDFAELLPRGKMPLANRLPVLNLFNQAVSLGGLKAAGAKLRQDVIGCNETKIVVVDHGTGLPRSCIAF</sequence>
<organism evidence="1 2">
    <name type="scientific">Vanilla planifolia</name>
    <name type="common">Vanilla</name>
    <dbReference type="NCBI Taxonomy" id="51239"/>
    <lineage>
        <taxon>Eukaryota</taxon>
        <taxon>Viridiplantae</taxon>
        <taxon>Streptophyta</taxon>
        <taxon>Embryophyta</taxon>
        <taxon>Tracheophyta</taxon>
        <taxon>Spermatophyta</taxon>
        <taxon>Magnoliopsida</taxon>
        <taxon>Liliopsida</taxon>
        <taxon>Asparagales</taxon>
        <taxon>Orchidaceae</taxon>
        <taxon>Vanilloideae</taxon>
        <taxon>Vanilleae</taxon>
        <taxon>Vanilla</taxon>
    </lineage>
</organism>
<dbReference type="PANTHER" id="PTHR33604:SF1">
    <property type="entry name" value="GLYCOSYLTRANSFERASE FAMILY PROTEIN 2"/>
    <property type="match status" value="1"/>
</dbReference>
<keyword evidence="2" id="KW-1185">Reference proteome</keyword>
<gene>
    <name evidence="1" type="ORF">HPP92_025357</name>
</gene>
<name>A0A835U8X8_VANPL</name>
<protein>
    <submittedName>
        <fullName evidence="1">Uncharacterized protein</fullName>
    </submittedName>
</protein>
<dbReference type="AlphaFoldDB" id="A0A835U8X8"/>
<proteinExistence type="predicted"/>
<evidence type="ECO:0000313" key="2">
    <source>
        <dbReference type="Proteomes" id="UP000636800"/>
    </source>
</evidence>
<evidence type="ECO:0000313" key="1">
    <source>
        <dbReference type="EMBL" id="KAG0452693.1"/>
    </source>
</evidence>
<accession>A0A835U8X8</accession>
<reference evidence="1 2" key="1">
    <citation type="journal article" date="2020" name="Nat. Food">
        <title>A phased Vanilla planifolia genome enables genetic improvement of flavour and production.</title>
        <authorList>
            <person name="Hasing T."/>
            <person name="Tang H."/>
            <person name="Brym M."/>
            <person name="Khazi F."/>
            <person name="Huang T."/>
            <person name="Chambers A.H."/>
        </authorList>
    </citation>
    <scope>NUCLEOTIDE SEQUENCE [LARGE SCALE GENOMIC DNA]</scope>
    <source>
        <tissue evidence="1">Leaf</tissue>
    </source>
</reference>
<dbReference type="EMBL" id="JADCNL010000014">
    <property type="protein sequence ID" value="KAG0452693.1"/>
    <property type="molecule type" value="Genomic_DNA"/>
</dbReference>
<comment type="caution">
    <text evidence="1">The sequence shown here is derived from an EMBL/GenBank/DDBJ whole genome shotgun (WGS) entry which is preliminary data.</text>
</comment>
<dbReference type="PANTHER" id="PTHR33604">
    <property type="entry name" value="OSJNBA0004B13.7 PROTEIN"/>
    <property type="match status" value="1"/>
</dbReference>
<dbReference type="Proteomes" id="UP000636800">
    <property type="component" value="Unassembled WGS sequence"/>
</dbReference>